<evidence type="ECO:0000256" key="6">
    <source>
        <dbReference type="ARBA" id="ARBA00031637"/>
    </source>
</evidence>
<comment type="similarity">
    <text evidence="1">Belongs to the glycosyl hydrolase 37 family.</text>
</comment>
<dbReference type="InterPro" id="IPR018232">
    <property type="entry name" value="Glyco_hydro_37_CS"/>
</dbReference>
<evidence type="ECO:0000256" key="3">
    <source>
        <dbReference type="ARBA" id="ARBA00022801"/>
    </source>
</evidence>
<dbReference type="PANTHER" id="PTHR23403:SF1">
    <property type="entry name" value="TREHALASE"/>
    <property type="match status" value="1"/>
</dbReference>
<evidence type="ECO:0000256" key="2">
    <source>
        <dbReference type="ARBA" id="ARBA00012757"/>
    </source>
</evidence>
<dbReference type="Proteomes" id="UP000197138">
    <property type="component" value="Unassembled WGS sequence"/>
</dbReference>
<dbReference type="InterPro" id="IPR008928">
    <property type="entry name" value="6-hairpin_glycosidase_sf"/>
</dbReference>
<reference evidence="8" key="1">
    <citation type="journal article" date="2017" name="Plant J.">
        <title>The pomegranate (Punica granatum L.) genome and the genomics of punicalagin biosynthesis.</title>
        <authorList>
            <person name="Qin G."/>
            <person name="Xu C."/>
            <person name="Ming R."/>
            <person name="Tang H."/>
            <person name="Guyot R."/>
            <person name="Kramer E.M."/>
            <person name="Hu Y."/>
            <person name="Yi X."/>
            <person name="Qi Y."/>
            <person name="Xu X."/>
            <person name="Gao Z."/>
            <person name="Pan H."/>
            <person name="Jian J."/>
            <person name="Tian Y."/>
            <person name="Yue Z."/>
            <person name="Xu Y."/>
        </authorList>
    </citation>
    <scope>NUCLEOTIDE SEQUENCE [LARGE SCALE GENOMIC DNA]</scope>
    <source>
        <strain evidence="8">cv. Dabenzi</strain>
    </source>
</reference>
<evidence type="ECO:0000313" key="8">
    <source>
        <dbReference type="Proteomes" id="UP000197138"/>
    </source>
</evidence>
<evidence type="ECO:0000256" key="5">
    <source>
        <dbReference type="ARBA" id="ARBA00030473"/>
    </source>
</evidence>
<name>A0A218XKH6_PUNGR</name>
<dbReference type="PROSITE" id="PS00928">
    <property type="entry name" value="TREHALASE_2"/>
    <property type="match status" value="1"/>
</dbReference>
<dbReference type="EMBL" id="MTKT01001287">
    <property type="protein sequence ID" value="OWM85189.1"/>
    <property type="molecule type" value="Genomic_DNA"/>
</dbReference>
<protein>
    <recommendedName>
        <fullName evidence="2">alpha,alpha-trehalase</fullName>
        <ecNumber evidence="2">3.2.1.28</ecNumber>
    </recommendedName>
    <alternativeName>
        <fullName evidence="5">Alpha,alpha-trehalase</fullName>
    </alternativeName>
    <alternativeName>
        <fullName evidence="6">Alpha,alpha-trehalose glucohydrolase</fullName>
    </alternativeName>
</protein>
<sequence length="485" mass="54581">MTTAAPSACPVNETTPLITFLELLQDAAFATFGPKNFDSKFYIDLSLRFSLPVVEKAFNSLPRSRNGTVPLADLEGFIAEYFRSPGEDLVVADLPDYVPAEVKHPGVRSWALEIHALWKNLSRGVTSSVRDQPELHTLLPLPEQFVIPGSRFREVYYWDSYWVIRGLLASKMYETAKGIVTNLIYLLDTYGHVLNGARVYYTNRRQDKEFASNISSGAEKRQFYREVATAAESGWDFSTRWMRNLKDITTLTTTSILPVDLNAYILGMELDISFLSKVAGNHSAANHFLEASKAQEKAIRAIFWNDMKGQWFDYWLDNHSSCKEAQLFEDGKQNQAAFASNFIPLWIEPFSSDKKLTDKVVSSLRTSGLLLHAGIATSLTNSGQQWDFPNGWAPVQHMIVEGLASSGSSDAKSLAEEIMIRWIRTNYAAYKKMGVMYEKYDVEKCGAYGGGGKFVAQTGFGWSNGVVLAFLEEFGWPQDREIWCQ</sequence>
<dbReference type="Pfam" id="PF01204">
    <property type="entry name" value="Trehalase"/>
    <property type="match status" value="1"/>
</dbReference>
<accession>A0A218XKH6</accession>
<dbReference type="Gene3D" id="1.50.10.10">
    <property type="match status" value="2"/>
</dbReference>
<gene>
    <name evidence="7" type="ORF">CDL15_Pgr027976</name>
</gene>
<dbReference type="EC" id="3.2.1.28" evidence="2"/>
<evidence type="ECO:0000256" key="1">
    <source>
        <dbReference type="ARBA" id="ARBA00005615"/>
    </source>
</evidence>
<dbReference type="PANTHER" id="PTHR23403">
    <property type="entry name" value="TREHALASE"/>
    <property type="match status" value="1"/>
</dbReference>
<dbReference type="InterPro" id="IPR012341">
    <property type="entry name" value="6hp_glycosidase-like_sf"/>
</dbReference>
<comment type="caution">
    <text evidence="7">The sequence shown here is derived from an EMBL/GenBank/DDBJ whole genome shotgun (WGS) entry which is preliminary data.</text>
</comment>
<dbReference type="GO" id="GO:0005993">
    <property type="term" value="P:trehalose catabolic process"/>
    <property type="evidence" value="ECO:0007669"/>
    <property type="project" value="TreeGrafter"/>
</dbReference>
<dbReference type="InterPro" id="IPR001661">
    <property type="entry name" value="Glyco_hydro_37"/>
</dbReference>
<evidence type="ECO:0000313" key="7">
    <source>
        <dbReference type="EMBL" id="OWM85189.1"/>
    </source>
</evidence>
<dbReference type="SUPFAM" id="SSF48208">
    <property type="entry name" value="Six-hairpin glycosidases"/>
    <property type="match status" value="1"/>
</dbReference>
<keyword evidence="3" id="KW-0378">Hydrolase</keyword>
<evidence type="ECO:0000256" key="4">
    <source>
        <dbReference type="ARBA" id="ARBA00023295"/>
    </source>
</evidence>
<proteinExistence type="inferred from homology"/>
<dbReference type="GO" id="GO:0004555">
    <property type="term" value="F:alpha,alpha-trehalase activity"/>
    <property type="evidence" value="ECO:0007669"/>
    <property type="project" value="UniProtKB-EC"/>
</dbReference>
<keyword evidence="4" id="KW-0326">Glycosidase</keyword>
<dbReference type="AlphaFoldDB" id="A0A218XKH6"/>
<organism evidence="7 8">
    <name type="scientific">Punica granatum</name>
    <name type="common">Pomegranate</name>
    <dbReference type="NCBI Taxonomy" id="22663"/>
    <lineage>
        <taxon>Eukaryota</taxon>
        <taxon>Viridiplantae</taxon>
        <taxon>Streptophyta</taxon>
        <taxon>Embryophyta</taxon>
        <taxon>Tracheophyta</taxon>
        <taxon>Spermatophyta</taxon>
        <taxon>Magnoliopsida</taxon>
        <taxon>eudicotyledons</taxon>
        <taxon>Gunneridae</taxon>
        <taxon>Pentapetalae</taxon>
        <taxon>rosids</taxon>
        <taxon>malvids</taxon>
        <taxon>Myrtales</taxon>
        <taxon>Lythraceae</taxon>
        <taxon>Punica</taxon>
    </lineage>
</organism>